<dbReference type="PROSITE" id="PS51857">
    <property type="entry name" value="CSD_2"/>
    <property type="match status" value="1"/>
</dbReference>
<dbReference type="Proteomes" id="UP000605848">
    <property type="component" value="Unassembled WGS sequence"/>
</dbReference>
<dbReference type="PROSITE" id="PS00352">
    <property type="entry name" value="CSD_1"/>
    <property type="match status" value="1"/>
</dbReference>
<dbReference type="GO" id="GO:0003676">
    <property type="term" value="F:nucleic acid binding"/>
    <property type="evidence" value="ECO:0007669"/>
    <property type="project" value="InterPro"/>
</dbReference>
<dbReference type="InterPro" id="IPR002059">
    <property type="entry name" value="CSP_DNA-bd"/>
</dbReference>
<dbReference type="Pfam" id="PF00313">
    <property type="entry name" value="CSD"/>
    <property type="match status" value="1"/>
</dbReference>
<protein>
    <submittedName>
        <fullName evidence="6">Cold-shock protein</fullName>
    </submittedName>
</protein>
<dbReference type="GO" id="GO:0005829">
    <property type="term" value="C:cytosol"/>
    <property type="evidence" value="ECO:0007669"/>
    <property type="project" value="UniProtKB-ARBA"/>
</dbReference>
<dbReference type="EMBL" id="JAEQMY010000167">
    <property type="protein sequence ID" value="MBL0408228.1"/>
    <property type="molecule type" value="Genomic_DNA"/>
</dbReference>
<comment type="caution">
    <text evidence="6">The sequence shown here is derived from an EMBL/GenBank/DDBJ whole genome shotgun (WGS) entry which is preliminary data.</text>
</comment>
<feature type="domain" description="CSD" evidence="5">
    <location>
        <begin position="12"/>
        <end position="79"/>
    </location>
</feature>
<proteinExistence type="predicted"/>
<dbReference type="SUPFAM" id="SSF50249">
    <property type="entry name" value="Nucleic acid-binding proteins"/>
    <property type="match status" value="1"/>
</dbReference>
<keyword evidence="7" id="KW-1185">Reference proteome</keyword>
<dbReference type="RefSeq" id="WP_202066038.1">
    <property type="nucleotide sequence ID" value="NZ_JAEQMY010000167.1"/>
</dbReference>
<dbReference type="CDD" id="cd04458">
    <property type="entry name" value="CSP_CDS"/>
    <property type="match status" value="1"/>
</dbReference>
<evidence type="ECO:0000313" key="6">
    <source>
        <dbReference type="EMBL" id="MBL0408228.1"/>
    </source>
</evidence>
<evidence type="ECO:0000256" key="1">
    <source>
        <dbReference type="ARBA" id="ARBA00004496"/>
    </source>
</evidence>
<organism evidence="6 7">
    <name type="scientific">Microvirga aerilata</name>
    <dbReference type="NCBI Taxonomy" id="670292"/>
    <lineage>
        <taxon>Bacteria</taxon>
        <taxon>Pseudomonadati</taxon>
        <taxon>Pseudomonadota</taxon>
        <taxon>Alphaproteobacteria</taxon>
        <taxon>Hyphomicrobiales</taxon>
        <taxon>Methylobacteriaceae</taxon>
        <taxon>Microvirga</taxon>
    </lineage>
</organism>
<sequence>MPADGRGLKSSTASGTVKWFNETKGYGFIQPDNGGKDVFVHISVVERAGLLNLKDGQKVSGEVEADRRTGKESATNLQV</sequence>
<dbReference type="Gene3D" id="2.40.50.140">
    <property type="entry name" value="Nucleic acid-binding proteins"/>
    <property type="match status" value="1"/>
</dbReference>
<dbReference type="SMART" id="SM00357">
    <property type="entry name" value="CSP"/>
    <property type="match status" value="1"/>
</dbReference>
<dbReference type="InterPro" id="IPR050181">
    <property type="entry name" value="Cold_shock_domain"/>
</dbReference>
<evidence type="ECO:0000256" key="3">
    <source>
        <dbReference type="RuleBase" id="RU000408"/>
    </source>
</evidence>
<accession>A0A936ZB94</accession>
<evidence type="ECO:0000313" key="7">
    <source>
        <dbReference type="Proteomes" id="UP000605848"/>
    </source>
</evidence>
<dbReference type="AlphaFoldDB" id="A0A936ZB94"/>
<gene>
    <name evidence="6" type="ORF">JKG68_30560</name>
</gene>
<keyword evidence="2" id="KW-0963">Cytoplasm</keyword>
<comment type="subcellular location">
    <subcellularLocation>
        <location evidence="1 3">Cytoplasm</location>
    </subcellularLocation>
</comment>
<name>A0A936ZB94_9HYPH</name>
<evidence type="ECO:0000256" key="2">
    <source>
        <dbReference type="ARBA" id="ARBA00022490"/>
    </source>
</evidence>
<evidence type="ECO:0000256" key="4">
    <source>
        <dbReference type="SAM" id="MobiDB-lite"/>
    </source>
</evidence>
<dbReference type="PIRSF" id="PIRSF002599">
    <property type="entry name" value="Cold_shock_A"/>
    <property type="match status" value="1"/>
</dbReference>
<dbReference type="PRINTS" id="PR00050">
    <property type="entry name" value="COLDSHOCK"/>
</dbReference>
<dbReference type="InterPro" id="IPR019844">
    <property type="entry name" value="CSD_CS"/>
</dbReference>
<evidence type="ECO:0000259" key="5">
    <source>
        <dbReference type="PROSITE" id="PS51857"/>
    </source>
</evidence>
<feature type="region of interest" description="Disordered" evidence="4">
    <location>
        <begin position="59"/>
        <end position="79"/>
    </location>
</feature>
<dbReference type="PANTHER" id="PTHR11544">
    <property type="entry name" value="COLD SHOCK DOMAIN CONTAINING PROTEINS"/>
    <property type="match status" value="1"/>
</dbReference>
<dbReference type="InterPro" id="IPR012340">
    <property type="entry name" value="NA-bd_OB-fold"/>
</dbReference>
<reference evidence="6" key="1">
    <citation type="submission" date="2021-01" db="EMBL/GenBank/DDBJ databases">
        <title>Microvirga sp.</title>
        <authorList>
            <person name="Kim M.K."/>
        </authorList>
    </citation>
    <scope>NUCLEOTIDE SEQUENCE</scope>
    <source>
        <strain evidence="6">5420S-16</strain>
    </source>
</reference>
<dbReference type="InterPro" id="IPR011129">
    <property type="entry name" value="CSD"/>
</dbReference>
<dbReference type="InterPro" id="IPR012156">
    <property type="entry name" value="Cold_shock_CspA"/>
</dbReference>